<dbReference type="AlphaFoldDB" id="A0A8D5ZKS2"/>
<accession>A0A8D5ZKS2</accession>
<evidence type="ECO:0000313" key="1">
    <source>
        <dbReference type="EMBL" id="BCU71567.1"/>
    </source>
</evidence>
<dbReference type="EMBL" id="AP024597">
    <property type="protein sequence ID" value="BCU71567.1"/>
    <property type="molecule type" value="Genomic_DNA"/>
</dbReference>
<protein>
    <submittedName>
        <fullName evidence="1">CRISPR-associated protein</fullName>
    </submittedName>
</protein>
<dbReference type="KEGG" id="csty:KN1_28640"/>
<name>A0A8D5ZKS2_9CREN</name>
<evidence type="ECO:0000313" key="2">
    <source>
        <dbReference type="Proteomes" id="UP000825123"/>
    </source>
</evidence>
<proteinExistence type="predicted"/>
<keyword evidence="2" id="KW-1185">Reference proteome</keyword>
<sequence>MSPFNNQKDINVPITISHMVRLIATLGTSPGGIFESYKNLINGTYEEDNPEKIRVDEVYVIRTADKSVEFAWKLVKAIFVCCGGRDVAIYDIPLSITDIYSRKDYLLFKKEVENKIREGDFVDITGGRKSMAAAAALSAMRKRAKTITTIIPQPEYNRIQKEIEGLKSREAEIESAGDGRCEGISVCSLVSKSALTIMLT</sequence>
<dbReference type="Proteomes" id="UP000825123">
    <property type="component" value="Chromosome"/>
</dbReference>
<reference evidence="1 2" key="1">
    <citation type="submission" date="2021-04" db="EMBL/GenBank/DDBJ databases">
        <title>Complete genome sequence of Stygiolobus sp. KN-1.</title>
        <authorList>
            <person name="Nakamura K."/>
            <person name="Sakai H."/>
            <person name="Kurosawa N."/>
        </authorList>
    </citation>
    <scope>NUCLEOTIDE SEQUENCE [LARGE SCALE GENOMIC DNA]</scope>
    <source>
        <strain evidence="1 2">KN-1</strain>
    </source>
</reference>
<gene>
    <name evidence="1" type="ORF">KN1_28640</name>
</gene>
<dbReference type="NCBIfam" id="NF040581">
    <property type="entry name" value="cas_Crn1"/>
    <property type="match status" value="1"/>
</dbReference>
<organism evidence="1 2">
    <name type="scientific">Stygiolobus caldivivus</name>
    <dbReference type="NCBI Taxonomy" id="2824673"/>
    <lineage>
        <taxon>Archaea</taxon>
        <taxon>Thermoproteota</taxon>
        <taxon>Thermoprotei</taxon>
        <taxon>Sulfolobales</taxon>
        <taxon>Sulfolobaceae</taxon>
        <taxon>Stygiolobus</taxon>
    </lineage>
</organism>